<feature type="chain" id="PRO_5042932924" evidence="1">
    <location>
        <begin position="18"/>
        <end position="653"/>
    </location>
</feature>
<feature type="signal peptide" evidence="1">
    <location>
        <begin position="1"/>
        <end position="17"/>
    </location>
</feature>
<dbReference type="AlphaFoldDB" id="A0AAN0IY90"/>
<dbReference type="EnsemblMetazoa" id="XM_019993852.1">
    <property type="protein sequence ID" value="XP_019849411.1"/>
    <property type="gene ID" value="LOC109580548"/>
</dbReference>
<evidence type="ECO:0000256" key="1">
    <source>
        <dbReference type="SAM" id="SignalP"/>
    </source>
</evidence>
<keyword evidence="1" id="KW-0732">Signal</keyword>
<name>A0AAN0IY90_AMPQE</name>
<reference evidence="3" key="1">
    <citation type="journal article" date="2010" name="Nature">
        <title>The Amphimedon queenslandica genome and the evolution of animal complexity.</title>
        <authorList>
            <person name="Srivastava M."/>
            <person name="Simakov O."/>
            <person name="Chapman J."/>
            <person name="Fahey B."/>
            <person name="Gauthier M.E."/>
            <person name="Mitros T."/>
            <person name="Richards G.S."/>
            <person name="Conaco C."/>
            <person name="Dacre M."/>
            <person name="Hellsten U."/>
            <person name="Larroux C."/>
            <person name="Putnam N.H."/>
            <person name="Stanke M."/>
            <person name="Adamska M."/>
            <person name="Darling A."/>
            <person name="Degnan S.M."/>
            <person name="Oakley T.H."/>
            <person name="Plachetzki D.C."/>
            <person name="Zhai Y."/>
            <person name="Adamski M."/>
            <person name="Calcino A."/>
            <person name="Cummins S.F."/>
            <person name="Goodstein D.M."/>
            <person name="Harris C."/>
            <person name="Jackson D.J."/>
            <person name="Leys S.P."/>
            <person name="Shu S."/>
            <person name="Woodcroft B.J."/>
            <person name="Vervoort M."/>
            <person name="Kosik K.S."/>
            <person name="Manning G."/>
            <person name="Degnan B.M."/>
            <person name="Rokhsar D.S."/>
        </authorList>
    </citation>
    <scope>NUCLEOTIDE SEQUENCE [LARGE SCALE GENOMIC DNA]</scope>
</reference>
<organism evidence="2 3">
    <name type="scientific">Amphimedon queenslandica</name>
    <name type="common">Sponge</name>
    <dbReference type="NCBI Taxonomy" id="400682"/>
    <lineage>
        <taxon>Eukaryota</taxon>
        <taxon>Metazoa</taxon>
        <taxon>Porifera</taxon>
        <taxon>Demospongiae</taxon>
        <taxon>Heteroscleromorpha</taxon>
        <taxon>Haplosclerida</taxon>
        <taxon>Niphatidae</taxon>
        <taxon>Amphimedon</taxon>
    </lineage>
</organism>
<protein>
    <submittedName>
        <fullName evidence="2">Uncharacterized protein</fullName>
    </submittedName>
</protein>
<sequence length="653" mass="72468">MKATLLVLLGFASFLNASVIYSSYRKDYFYPYSEYKEANLPDPVNGGRFHLVSTADGNGTFESMILNGKTVQFEDGKDPDSWYLDWLHVYPKTVKEGDPLWISFHTRDSSFNKEPNLALVELKTSSGSSLLKGNFTYQLTSCNITYITTDANYSQLFIHVHNDYKDTRTIKTVLVNGADRTNDITNKASLSVPAKASTLLTVPLSPALKPGSLVTVVLEFQGSDPPLGTGLRIAKAHFPIEAYPKSHECPFPTVKDDNYKFHRDHGFDTFFFGQNSAKPCGSSTSGSDIAGKLAPQYSFYCLIQTDIPLTSVANSQNVLAKLLGDEVDSHLDDQLRSLMKTTDSLWEEETEIATYIGGSRSRRNGIFAGLTDIQGMDMYVAACAPHIQEFLNPPPLRGSYDYLRLTRNNHMPLPTWLYSQLLDDGWDAQLDGRIISHRQPNPDEARIQAMSVIAGCGKGLMYFQSEIAENQYYPKTWVEIGNFNHDIGAVREYLREGDCTDMVSSSDGDNADANSITQAIRSPEAILVTVINLKNDGGISDLQCELGKDEHWSISDHTVNKIDITVPSDFGSVVDKFELRNGQISDIPSSMFSYNESVSLGEDYHGNTLMGGTATLSSVDLSSKKSTRLFVMANSPDVRKTIQNNLKKQQFDN</sequence>
<dbReference type="KEGG" id="aqu:109580548"/>
<reference evidence="2" key="2">
    <citation type="submission" date="2024-06" db="UniProtKB">
        <authorList>
            <consortium name="EnsemblMetazoa"/>
        </authorList>
    </citation>
    <scope>IDENTIFICATION</scope>
</reference>
<keyword evidence="3" id="KW-1185">Reference proteome</keyword>
<dbReference type="GeneID" id="109580548"/>
<proteinExistence type="predicted"/>
<accession>A0AAN0IY90</accession>
<dbReference type="Proteomes" id="UP000007879">
    <property type="component" value="Unassembled WGS sequence"/>
</dbReference>
<dbReference type="RefSeq" id="XP_019849411.1">
    <property type="nucleotide sequence ID" value="XM_019993852.1"/>
</dbReference>
<evidence type="ECO:0000313" key="2">
    <source>
        <dbReference type="EnsemblMetazoa" id="XP_019849411.1"/>
    </source>
</evidence>
<evidence type="ECO:0000313" key="3">
    <source>
        <dbReference type="Proteomes" id="UP000007879"/>
    </source>
</evidence>